<feature type="region of interest" description="Disordered" evidence="1">
    <location>
        <begin position="69"/>
        <end position="88"/>
    </location>
</feature>
<dbReference type="KEGG" id="ssl:SS1G_06845"/>
<dbReference type="RefSeq" id="XP_001592604.1">
    <property type="nucleotide sequence ID" value="XM_001592554.1"/>
</dbReference>
<name>A7ENE6_SCLS1</name>
<dbReference type="EMBL" id="CH476628">
    <property type="protein sequence ID" value="EDO04362.1"/>
    <property type="molecule type" value="Genomic_DNA"/>
</dbReference>
<reference evidence="3" key="1">
    <citation type="journal article" date="2011" name="PLoS Genet.">
        <title>Genomic analysis of the necrotrophic fungal pathogens Sclerotinia sclerotiorum and Botrytis cinerea.</title>
        <authorList>
            <person name="Amselem J."/>
            <person name="Cuomo C.A."/>
            <person name="van Kan J.A."/>
            <person name="Viaud M."/>
            <person name="Benito E.P."/>
            <person name="Couloux A."/>
            <person name="Coutinho P.M."/>
            <person name="de Vries R.P."/>
            <person name="Dyer P.S."/>
            <person name="Fillinger S."/>
            <person name="Fournier E."/>
            <person name="Gout L."/>
            <person name="Hahn M."/>
            <person name="Kohn L."/>
            <person name="Lapalu N."/>
            <person name="Plummer K.M."/>
            <person name="Pradier J.M."/>
            <person name="Quevillon E."/>
            <person name="Sharon A."/>
            <person name="Simon A."/>
            <person name="ten Have A."/>
            <person name="Tudzynski B."/>
            <person name="Tudzynski P."/>
            <person name="Wincker P."/>
            <person name="Andrew M."/>
            <person name="Anthouard V."/>
            <person name="Beever R.E."/>
            <person name="Beffa R."/>
            <person name="Benoit I."/>
            <person name="Bouzid O."/>
            <person name="Brault B."/>
            <person name="Chen Z."/>
            <person name="Choquer M."/>
            <person name="Collemare J."/>
            <person name="Cotton P."/>
            <person name="Danchin E.G."/>
            <person name="Da Silva C."/>
            <person name="Gautier A."/>
            <person name="Giraud C."/>
            <person name="Giraud T."/>
            <person name="Gonzalez C."/>
            <person name="Grossetete S."/>
            <person name="Guldener U."/>
            <person name="Henrissat B."/>
            <person name="Howlett B.J."/>
            <person name="Kodira C."/>
            <person name="Kretschmer M."/>
            <person name="Lappartient A."/>
            <person name="Leroch M."/>
            <person name="Levis C."/>
            <person name="Mauceli E."/>
            <person name="Neuveglise C."/>
            <person name="Oeser B."/>
            <person name="Pearson M."/>
            <person name="Poulain J."/>
            <person name="Poussereau N."/>
            <person name="Quesneville H."/>
            <person name="Rascle C."/>
            <person name="Schumacher J."/>
            <person name="Segurens B."/>
            <person name="Sexton A."/>
            <person name="Silva E."/>
            <person name="Sirven C."/>
            <person name="Soanes D.M."/>
            <person name="Talbot N.J."/>
            <person name="Templeton M."/>
            <person name="Yandava C."/>
            <person name="Yarden O."/>
            <person name="Zeng Q."/>
            <person name="Rollins J.A."/>
            <person name="Lebrun M.H."/>
            <person name="Dickman M."/>
        </authorList>
    </citation>
    <scope>NUCLEOTIDE SEQUENCE [LARGE SCALE GENOMIC DNA]</scope>
    <source>
        <strain evidence="3">ATCC 18683 / 1980 / Ss-1</strain>
    </source>
</reference>
<dbReference type="Proteomes" id="UP000001312">
    <property type="component" value="Unassembled WGS sequence"/>
</dbReference>
<evidence type="ECO:0000313" key="3">
    <source>
        <dbReference type="Proteomes" id="UP000001312"/>
    </source>
</evidence>
<evidence type="ECO:0000256" key="1">
    <source>
        <dbReference type="SAM" id="MobiDB-lite"/>
    </source>
</evidence>
<gene>
    <name evidence="2" type="ORF">SS1G_06845</name>
</gene>
<protein>
    <submittedName>
        <fullName evidence="2">Uncharacterized protein</fullName>
    </submittedName>
</protein>
<dbReference type="GeneID" id="5488561"/>
<proteinExistence type="predicted"/>
<dbReference type="InParanoid" id="A7ENE6"/>
<evidence type="ECO:0000313" key="2">
    <source>
        <dbReference type="EMBL" id="EDO04362.1"/>
    </source>
</evidence>
<organism evidence="2 3">
    <name type="scientific">Sclerotinia sclerotiorum (strain ATCC 18683 / 1980 / Ss-1)</name>
    <name type="common">White mold</name>
    <name type="synonym">Whetzelinia sclerotiorum</name>
    <dbReference type="NCBI Taxonomy" id="665079"/>
    <lineage>
        <taxon>Eukaryota</taxon>
        <taxon>Fungi</taxon>
        <taxon>Dikarya</taxon>
        <taxon>Ascomycota</taxon>
        <taxon>Pezizomycotina</taxon>
        <taxon>Leotiomycetes</taxon>
        <taxon>Helotiales</taxon>
        <taxon>Sclerotiniaceae</taxon>
        <taxon>Sclerotinia</taxon>
    </lineage>
</organism>
<dbReference type="AlphaFoldDB" id="A7ENE6"/>
<accession>A7ENE6</accession>
<sequence>MVLIFFGLSVWIQKKSKQMEEKNTIAKLQDQRTSPPKAQIPMCTPLKKLNKCGGKPSPVHPVLYMRSQPTSQRATKTHHNLWPKHAARTRKKIQKKIRASLPLYRSLSTCCFEMLTGQEYRLWMELELEMRFGQG</sequence>
<feature type="compositionally biased region" description="Basic residues" evidence="1">
    <location>
        <begin position="75"/>
        <end position="88"/>
    </location>
</feature>
<keyword evidence="3" id="KW-1185">Reference proteome</keyword>